<dbReference type="AlphaFoldDB" id="A0AAD3E188"/>
<reference evidence="5 6" key="1">
    <citation type="journal article" date="2021" name="Sci. Rep.">
        <title>Genome sequencing of the multicellular alga Astrephomene provides insights into convergent evolution of germ-soma differentiation.</title>
        <authorList>
            <person name="Yamashita S."/>
            <person name="Yamamoto K."/>
            <person name="Matsuzaki R."/>
            <person name="Suzuki S."/>
            <person name="Yamaguchi H."/>
            <person name="Hirooka S."/>
            <person name="Minakuchi Y."/>
            <person name="Miyagishima S."/>
            <person name="Kawachi M."/>
            <person name="Toyoda A."/>
            <person name="Nozaki H."/>
        </authorList>
    </citation>
    <scope>NUCLEOTIDE SEQUENCE [LARGE SCALE GENOMIC DNA]</scope>
    <source>
        <strain evidence="5 6">NIES-4017</strain>
    </source>
</reference>
<dbReference type="PANTHER" id="PTHR12203">
    <property type="entry name" value="KDEL LYS-ASP-GLU-LEU CONTAINING - RELATED"/>
    <property type="match status" value="1"/>
</dbReference>
<keyword evidence="6" id="KW-1185">Reference proteome</keyword>
<evidence type="ECO:0000256" key="3">
    <source>
        <dbReference type="SAM" id="MobiDB-lite"/>
    </source>
</evidence>
<evidence type="ECO:0000259" key="4">
    <source>
        <dbReference type="SMART" id="SM00672"/>
    </source>
</evidence>
<dbReference type="SMART" id="SM00672">
    <property type="entry name" value="CAP10"/>
    <property type="match status" value="1"/>
</dbReference>
<sequence length="541" mass="58946">YFKVYRHSTKCVSVVGSLRKKALGTCSMAQEDGTRQVKQPTWLLALLLLISAIGPAQGDATDEPVVLTEAPGFHRATTDAEMAPIYRDNLVADFAPWMGRKYTVRQLYDLIDTLLKGRPQKYLSLVVLRHGKVAFLPLAARPMTLTLSRMRAIVGGLRNATAAGLSLPDSLFLMNVWDEGRCSLGQLGRETGARGSSSSRASRSMLSSSVGSGSGSSGSNFDNEVEGSTPNMNVSGSSTGLGSSSSRSLSSTSESTSSSSSSSKKGGPGCPVPLFSLIKSWDYSKNTSKEADVLLPFFNHVYGNLVNYPWEKKYDKALMRAALQAQMRPNSTRLWILQLQRSHPQGQRLLDAGITNNLSKRMKVKLANFVTIPDHARYKYLISADGFTASCRLGKLMGTNSVVLKESTPWVEYYYRSLQPGVHFVPFTKDDVLQVLTSLESDPARCHRVSAAAQQFAFTFLGQYSKALYVRQAVQMYNSLFEGGGKGGLEAFVEGLGELGEVDVGGEGGAGEAGGQQRQLTVVELMTRMKAFLEKEERRTM</sequence>
<dbReference type="InterPro" id="IPR006598">
    <property type="entry name" value="CAP10"/>
</dbReference>
<dbReference type="EMBL" id="BMAR01000055">
    <property type="protein sequence ID" value="GFR51836.1"/>
    <property type="molecule type" value="Genomic_DNA"/>
</dbReference>
<dbReference type="Proteomes" id="UP001054857">
    <property type="component" value="Unassembled WGS sequence"/>
</dbReference>
<proteinExistence type="inferred from homology"/>
<feature type="compositionally biased region" description="Low complexity" evidence="3">
    <location>
        <begin position="235"/>
        <end position="263"/>
    </location>
</feature>
<feature type="compositionally biased region" description="Polar residues" evidence="3">
    <location>
        <begin position="220"/>
        <end position="234"/>
    </location>
</feature>
<dbReference type="GO" id="GO:0016740">
    <property type="term" value="F:transferase activity"/>
    <property type="evidence" value="ECO:0007669"/>
    <property type="project" value="UniProtKB-KW"/>
</dbReference>
<protein>
    <recommendedName>
        <fullName evidence="4">Glycosyl transferase CAP10 domain-containing protein</fullName>
    </recommendedName>
</protein>
<feature type="compositionally biased region" description="Low complexity" evidence="3">
    <location>
        <begin position="193"/>
        <end position="211"/>
    </location>
</feature>
<comment type="caution">
    <text evidence="5">The sequence shown here is derived from an EMBL/GenBank/DDBJ whole genome shotgun (WGS) entry which is preliminary data.</text>
</comment>
<keyword evidence="2" id="KW-0808">Transferase</keyword>
<evidence type="ECO:0000256" key="1">
    <source>
        <dbReference type="ARBA" id="ARBA00010118"/>
    </source>
</evidence>
<evidence type="ECO:0000313" key="5">
    <source>
        <dbReference type="EMBL" id="GFR51836.1"/>
    </source>
</evidence>
<evidence type="ECO:0000256" key="2">
    <source>
        <dbReference type="ARBA" id="ARBA00022679"/>
    </source>
</evidence>
<dbReference type="Pfam" id="PF05686">
    <property type="entry name" value="Glyco_transf_90"/>
    <property type="match status" value="1"/>
</dbReference>
<gene>
    <name evidence="5" type="ORF">Agub_g14300</name>
</gene>
<comment type="similarity">
    <text evidence="1">Belongs to the glycosyltransferase 90 family.</text>
</comment>
<feature type="non-terminal residue" evidence="5">
    <location>
        <position position="541"/>
    </location>
</feature>
<dbReference type="InterPro" id="IPR051091">
    <property type="entry name" value="O-Glucosyltr/Glycosyltrsf_90"/>
</dbReference>
<accession>A0AAD3E188</accession>
<feature type="region of interest" description="Disordered" evidence="3">
    <location>
        <begin position="188"/>
        <end position="268"/>
    </location>
</feature>
<dbReference type="PANTHER" id="PTHR12203:SF35">
    <property type="entry name" value="PROTEIN O-GLUCOSYLTRANSFERASE 1"/>
    <property type="match status" value="1"/>
</dbReference>
<evidence type="ECO:0000313" key="6">
    <source>
        <dbReference type="Proteomes" id="UP001054857"/>
    </source>
</evidence>
<name>A0AAD3E188_9CHLO</name>
<organism evidence="5 6">
    <name type="scientific">Astrephomene gubernaculifera</name>
    <dbReference type="NCBI Taxonomy" id="47775"/>
    <lineage>
        <taxon>Eukaryota</taxon>
        <taxon>Viridiplantae</taxon>
        <taxon>Chlorophyta</taxon>
        <taxon>core chlorophytes</taxon>
        <taxon>Chlorophyceae</taxon>
        <taxon>CS clade</taxon>
        <taxon>Chlamydomonadales</taxon>
        <taxon>Astrephomenaceae</taxon>
        <taxon>Astrephomene</taxon>
    </lineage>
</organism>
<feature type="domain" description="Glycosyl transferase CAP10" evidence="4">
    <location>
        <begin position="263"/>
        <end position="471"/>
    </location>
</feature>